<dbReference type="InterPro" id="IPR015500">
    <property type="entry name" value="Peptidase_S8_subtilisin-rel"/>
</dbReference>
<dbReference type="InterPro" id="IPR036852">
    <property type="entry name" value="Peptidase_S8/S53_dom_sf"/>
</dbReference>
<dbReference type="Proteomes" id="UP001501303">
    <property type="component" value="Unassembled WGS sequence"/>
</dbReference>
<feature type="chain" id="PRO_5045784791" evidence="8">
    <location>
        <begin position="26"/>
        <end position="427"/>
    </location>
</feature>
<feature type="transmembrane region" description="Helical" evidence="7">
    <location>
        <begin position="398"/>
        <end position="418"/>
    </location>
</feature>
<dbReference type="Gene3D" id="3.40.50.200">
    <property type="entry name" value="Peptidase S8/S53 domain"/>
    <property type="match status" value="1"/>
</dbReference>
<keyword evidence="3 5" id="KW-0378">Hydrolase</keyword>
<feature type="compositionally biased region" description="Low complexity" evidence="6">
    <location>
        <begin position="366"/>
        <end position="377"/>
    </location>
</feature>
<comment type="caution">
    <text evidence="10">The sequence shown here is derived from an EMBL/GenBank/DDBJ whole genome shotgun (WGS) entry which is preliminary data.</text>
</comment>
<feature type="active site" description="Charge relay system" evidence="5">
    <location>
        <position position="93"/>
    </location>
</feature>
<feature type="active site" description="Charge relay system" evidence="5">
    <location>
        <position position="260"/>
    </location>
</feature>
<feature type="signal peptide" evidence="8">
    <location>
        <begin position="1"/>
        <end position="25"/>
    </location>
</feature>
<dbReference type="PANTHER" id="PTHR43806:SF11">
    <property type="entry name" value="CEREVISIN-RELATED"/>
    <property type="match status" value="1"/>
</dbReference>
<feature type="active site" description="Charge relay system" evidence="5">
    <location>
        <position position="59"/>
    </location>
</feature>
<evidence type="ECO:0000256" key="1">
    <source>
        <dbReference type="ARBA" id="ARBA00011073"/>
    </source>
</evidence>
<keyword evidence="7" id="KW-0472">Membrane</keyword>
<evidence type="ECO:0000256" key="7">
    <source>
        <dbReference type="SAM" id="Phobius"/>
    </source>
</evidence>
<dbReference type="EMBL" id="BAAAMJ010000014">
    <property type="protein sequence ID" value="GAA1907732.1"/>
    <property type="molecule type" value="Genomic_DNA"/>
</dbReference>
<dbReference type="GO" id="GO:0006508">
    <property type="term" value="P:proteolysis"/>
    <property type="evidence" value="ECO:0007669"/>
    <property type="project" value="UniProtKB-KW"/>
</dbReference>
<evidence type="ECO:0000256" key="2">
    <source>
        <dbReference type="ARBA" id="ARBA00022670"/>
    </source>
</evidence>
<gene>
    <name evidence="10" type="primary">mycP_4</name>
    <name evidence="10" type="ORF">GCM10009716_17120</name>
</gene>
<feature type="region of interest" description="Disordered" evidence="6">
    <location>
        <begin position="339"/>
        <end position="397"/>
    </location>
</feature>
<reference evidence="11" key="1">
    <citation type="journal article" date="2019" name="Int. J. Syst. Evol. Microbiol.">
        <title>The Global Catalogue of Microorganisms (GCM) 10K type strain sequencing project: providing services to taxonomists for standard genome sequencing and annotation.</title>
        <authorList>
            <consortium name="The Broad Institute Genomics Platform"/>
            <consortium name="The Broad Institute Genome Sequencing Center for Infectious Disease"/>
            <person name="Wu L."/>
            <person name="Ma J."/>
        </authorList>
    </citation>
    <scope>NUCLEOTIDE SEQUENCE [LARGE SCALE GENOMIC DNA]</scope>
    <source>
        <strain evidence="11">JCM 13581</strain>
    </source>
</reference>
<evidence type="ECO:0000313" key="10">
    <source>
        <dbReference type="EMBL" id="GAA1907732.1"/>
    </source>
</evidence>
<evidence type="ECO:0000256" key="5">
    <source>
        <dbReference type="PROSITE-ProRule" id="PRU01240"/>
    </source>
</evidence>
<protein>
    <submittedName>
        <fullName evidence="10">Type VII secretion-associated serine protease mycosin</fullName>
    </submittedName>
</protein>
<dbReference type="Pfam" id="PF00082">
    <property type="entry name" value="Peptidase_S8"/>
    <property type="match status" value="1"/>
</dbReference>
<evidence type="ECO:0000256" key="4">
    <source>
        <dbReference type="ARBA" id="ARBA00022825"/>
    </source>
</evidence>
<keyword evidence="11" id="KW-1185">Reference proteome</keyword>
<evidence type="ECO:0000256" key="6">
    <source>
        <dbReference type="SAM" id="MobiDB-lite"/>
    </source>
</evidence>
<comment type="similarity">
    <text evidence="1 5">Belongs to the peptidase S8 family.</text>
</comment>
<accession>A0ABP5ACB4</accession>
<dbReference type="InterPro" id="IPR000209">
    <property type="entry name" value="Peptidase_S8/S53_dom"/>
</dbReference>
<keyword evidence="2 5" id="KW-0645">Protease</keyword>
<keyword evidence="4 5" id="KW-0720">Serine protease</keyword>
<proteinExistence type="inferred from homology"/>
<evidence type="ECO:0000256" key="8">
    <source>
        <dbReference type="SAM" id="SignalP"/>
    </source>
</evidence>
<dbReference type="SUPFAM" id="SSF52743">
    <property type="entry name" value="Subtilisin-like"/>
    <property type="match status" value="1"/>
</dbReference>
<name>A0ABP5ACB4_9ACTN</name>
<evidence type="ECO:0000259" key="9">
    <source>
        <dbReference type="Pfam" id="PF00082"/>
    </source>
</evidence>
<dbReference type="GO" id="GO:0008233">
    <property type="term" value="F:peptidase activity"/>
    <property type="evidence" value="ECO:0007669"/>
    <property type="project" value="UniProtKB-KW"/>
</dbReference>
<evidence type="ECO:0000313" key="11">
    <source>
        <dbReference type="Proteomes" id="UP001501303"/>
    </source>
</evidence>
<evidence type="ECO:0000256" key="3">
    <source>
        <dbReference type="ARBA" id="ARBA00022801"/>
    </source>
</evidence>
<dbReference type="InterPro" id="IPR050131">
    <property type="entry name" value="Peptidase_S8_subtilisin-like"/>
</dbReference>
<keyword evidence="7" id="KW-0812">Transmembrane</keyword>
<keyword evidence="7" id="KW-1133">Transmembrane helix</keyword>
<sequence>MRRGIRTIGALASLMLLAFPTSHQAAADERKQAWYLEEFRAAEMWQRSQGQGITVAVIDSGVDSTVPELRGQVLEGMDFLTGEGTGQLDNDGHGTAMAALVAGTGAGGGVQGLAPKAKILPLRVANQPTNDFEFGAIEDNMIQAIEFAANSDARILSIAVGSRVNATRQQERIDAAISEAARRDKLIFVAAGNSADNDIKNSLFAFQEGTIGVAATGRDGERAPYSAHGSFVGLAAPGREISLRCDFPAGEVCVREGGTSSASALASASAALIWSANPEWTKNQVLRVMMETADGPSKTPRNHYVGYGTVRPDRVILDGEGDPGDPDVNPMFERYEAALDPPATPEPSAGGQEEPGTSGGDDQEAGTESAGTSAGAGDSPEERAAESGGEGRSIGGPAALFGLAGVVIVAGGLAAWWMRRRQDTGTT</sequence>
<feature type="domain" description="Peptidase S8/S53" evidence="9">
    <location>
        <begin position="50"/>
        <end position="308"/>
    </location>
</feature>
<dbReference type="PROSITE" id="PS51892">
    <property type="entry name" value="SUBTILASE"/>
    <property type="match status" value="1"/>
</dbReference>
<organism evidence="10 11">
    <name type="scientific">Streptomyces sodiiphilus</name>
    <dbReference type="NCBI Taxonomy" id="226217"/>
    <lineage>
        <taxon>Bacteria</taxon>
        <taxon>Bacillati</taxon>
        <taxon>Actinomycetota</taxon>
        <taxon>Actinomycetes</taxon>
        <taxon>Kitasatosporales</taxon>
        <taxon>Streptomycetaceae</taxon>
        <taxon>Streptomyces</taxon>
    </lineage>
</organism>
<dbReference type="PANTHER" id="PTHR43806">
    <property type="entry name" value="PEPTIDASE S8"/>
    <property type="match status" value="1"/>
</dbReference>
<dbReference type="PRINTS" id="PR00723">
    <property type="entry name" value="SUBTILISIN"/>
</dbReference>
<keyword evidence="8" id="KW-0732">Signal</keyword>